<feature type="region of interest" description="Disordered" evidence="1">
    <location>
        <begin position="363"/>
        <end position="394"/>
    </location>
</feature>
<reference evidence="3" key="1">
    <citation type="submission" date="2023-10" db="EMBL/GenBank/DDBJ databases">
        <authorList>
            <person name="Chen Y."/>
            <person name="Shah S."/>
            <person name="Dougan E. K."/>
            <person name="Thang M."/>
            <person name="Chan C."/>
        </authorList>
    </citation>
    <scope>NUCLEOTIDE SEQUENCE [LARGE SCALE GENOMIC DNA]</scope>
</reference>
<keyword evidence="2" id="KW-0732">Signal</keyword>
<dbReference type="Proteomes" id="UP001189429">
    <property type="component" value="Unassembled WGS sequence"/>
</dbReference>
<protein>
    <submittedName>
        <fullName evidence="3">Uncharacterized protein</fullName>
    </submittedName>
</protein>
<accession>A0ABN9T587</accession>
<sequence length="1462" mass="157864">MLSSGVPAALPALCVALIAGLGWRTSSPQPVPEPPRETPVWLDGVADACIEASSAALRAEAAARAISELAAASPPPPPPPGGGGCVCPEVGDGPSAAALGLHLVVSLLSPVWISLADSGARARVSYDGDIMDHERVVVWPSRRVEDGELVDPHVYWVLSPDGDLWEELLSGASPADGPSGGERLANGGAPPADGRKLYSFRERPSLARLVELADECRVAMEARGQVAADGPAQVELASGRLLEGGDVFPWAGPARPPHRLRGKQALPVTDGGVGGALADAAAGSPTPPPEGHVWALAEPVPDLDIGTIVDPTSETLIGAGVDALWLRRGRALRLELMPRGDVASWKSRRVAELSRLLEVAAPVAAPGSPPPDGALEAAAASGAEGPPGPDGAPSAVALADAASDDTRTLWVEWDDQGERYKEFRKAVNESLSYDWGHQRLEGGLTCLRTCKMMYRTALEEAGCFDQVNLGGLACLEVIVRRLNAIVDAYKRAGAPSFADAKYLAPLGEADELMAPSLRNHVSRRAKEDWEVEQSMKKAEAVDARVAAHHGAEGATTGAGGGVELVNRALRSLNWLAGFKGAVASPSPGASTLDKHAALQQHLLREAHRRQAAAPEVMPKAEAALRELLRGQSVYETDSAPRNLVSYQPGKVSLPDSVLGCRFIEDIVSPGCRSFLEENHKRMRLEPETVDFDSMPRLYMDPVLKRLLDAFTVYVATTDVKDCFYRMRVREDLGRYFCLPAVPKHVFDGIQVTGVPGDAPPDAPVRAMPAGRHQPLIQDQVEAFVLRAASRGVGGAYVHVDNLGAVSDDADLGDRMVSEWSDLFEPVGLALHKSESHGGAGEALGTELDGTRLRSGITSSRFWKLERGLTGLLARGRCSGQALEKVIGHCTFCGLAARESLSIFHTVYKFISVQYFDVGSMWPEVVEGILVLEARALVKAIRRLARTRYGSCVRQLFWCDNMAVVLAFARSRSQDFKLLVQIRRFSAYALALGIAPYFSQALLASVPEESVPTDARAGSAAAAGAIAGESPSVVAGAAAAWTGGPGARSVKARLESRPRQPPLPPSVTLEDLAPADDAGDDVAGAGEGGESSGSDSLVNHATAAARRSRRLQDSRRRRRAALYTDMIMQTAAGGPTLLERLAVTRRTRERYAKYLDRFYLHADLTDDELVRSSDETVDRWVCDYFTAMYLSGEQSSLGDQTGAALIDRHPAFGRRGGRALPRTWRALKAWRRLTPSRTRRALPLAVWSAVMWRLVDKGLPFMALFLAVCLSAYSRPSSLLAARKCDLVPPSRATVDSWGLLTHPEEEGRPSKTNRYDEGCLLDSSYLRGLGPLFAELRGHGDRTKLWPFTYLELSQAVQLAAAEIGAGKLTLYQLRHSGASIDASRRTRSLEEIRRRGCWAQAKSMHRYEHSSRLSAEYERFPADQRRLYEACEVHLMRIMLGHAHPVRFSHRMLTWQSRVPS</sequence>
<comment type="caution">
    <text evidence="3">The sequence shown here is derived from an EMBL/GenBank/DDBJ whole genome shotgun (WGS) entry which is preliminary data.</text>
</comment>
<evidence type="ECO:0000256" key="1">
    <source>
        <dbReference type="SAM" id="MobiDB-lite"/>
    </source>
</evidence>
<dbReference type="EMBL" id="CAUYUJ010014337">
    <property type="protein sequence ID" value="CAK0839954.1"/>
    <property type="molecule type" value="Genomic_DNA"/>
</dbReference>
<evidence type="ECO:0000256" key="2">
    <source>
        <dbReference type="SAM" id="SignalP"/>
    </source>
</evidence>
<evidence type="ECO:0000313" key="4">
    <source>
        <dbReference type="Proteomes" id="UP001189429"/>
    </source>
</evidence>
<keyword evidence="4" id="KW-1185">Reference proteome</keyword>
<evidence type="ECO:0000313" key="3">
    <source>
        <dbReference type="EMBL" id="CAK0839954.1"/>
    </source>
</evidence>
<proteinExistence type="predicted"/>
<feature type="compositionally biased region" description="Low complexity" evidence="1">
    <location>
        <begin position="373"/>
        <end position="384"/>
    </location>
</feature>
<feature type="signal peptide" evidence="2">
    <location>
        <begin position="1"/>
        <end position="28"/>
    </location>
</feature>
<feature type="region of interest" description="Disordered" evidence="1">
    <location>
        <begin position="169"/>
        <end position="196"/>
    </location>
</feature>
<feature type="region of interest" description="Disordered" evidence="1">
    <location>
        <begin position="1048"/>
        <end position="1114"/>
    </location>
</feature>
<name>A0ABN9T587_9DINO</name>
<gene>
    <name evidence="3" type="ORF">PCOR1329_LOCUS35505</name>
</gene>
<organism evidence="3 4">
    <name type="scientific">Prorocentrum cordatum</name>
    <dbReference type="NCBI Taxonomy" id="2364126"/>
    <lineage>
        <taxon>Eukaryota</taxon>
        <taxon>Sar</taxon>
        <taxon>Alveolata</taxon>
        <taxon>Dinophyceae</taxon>
        <taxon>Prorocentrales</taxon>
        <taxon>Prorocentraceae</taxon>
        <taxon>Prorocentrum</taxon>
    </lineage>
</organism>
<feature type="chain" id="PRO_5045791836" evidence="2">
    <location>
        <begin position="29"/>
        <end position="1462"/>
    </location>
</feature>